<accession>A0A815DZU5</accession>
<protein>
    <recommendedName>
        <fullName evidence="4">F-box domain-containing protein</fullName>
    </recommendedName>
</protein>
<proteinExistence type="predicted"/>
<name>A0A815DZU5_9BILA</name>
<dbReference type="Proteomes" id="UP000663889">
    <property type="component" value="Unassembled WGS sequence"/>
</dbReference>
<evidence type="ECO:0008006" key="4">
    <source>
        <dbReference type="Google" id="ProtNLM"/>
    </source>
</evidence>
<sequence length="531" mass="62511">MYLCVFEFLPVELIHEIFHYLWAHEIYYGFSQLSAYVDSVLINYKRYSISLSSMLKHQFDLMCQLIRPEQVISITIAENNDTPDQSNLFFSKFDILQFINLRSFAIISSDQSIFRQLSLLCQFNNFQSLTLPHISSTYWCHFGSQVEIILPRLRQLITNQCPLSKPLNNLKYLTVTHCYCYNLGYLFRQMPNLSSLNITISLDVFTQWSEKVSVMNYLRRLILCIDYGRLTMGRMNQFLSKLPCLMHFELQITDPIDIVGGTQWTQWSRHLNVDVEDVKDIIDGHQWKYSVSHLQTFDFRFCLSHKSSEQILDSFRSSFWLEQKQWFVAYDDHQSSPCLFTVPRFAPKNIIYSSNYRTLPCTSSDLYFDQFVDILTLPTLCPLKHRFINVTSLVSQTYNTISLDQILPFLQLPRLQSLAFVNAPVLTKNIFQSIRSLTINRTVMKYSAEQICIVFPRLERLYIKIDDPDTMLLLIDRLKHVSIVTFVYCQSSLFKDLTHEWFIQNSTRLMANNNFTCHKNGDKIHLWMDVT</sequence>
<dbReference type="EMBL" id="CAJNOO010002831">
    <property type="protein sequence ID" value="CAF1300242.1"/>
    <property type="molecule type" value="Genomic_DNA"/>
</dbReference>
<evidence type="ECO:0000313" key="2">
    <source>
        <dbReference type="EMBL" id="CAF1300242.1"/>
    </source>
</evidence>
<dbReference type="Proteomes" id="UP000663882">
    <property type="component" value="Unassembled WGS sequence"/>
</dbReference>
<dbReference type="SUPFAM" id="SSF52047">
    <property type="entry name" value="RNI-like"/>
    <property type="match status" value="1"/>
</dbReference>
<evidence type="ECO:0000313" key="1">
    <source>
        <dbReference type="EMBL" id="CAF1075814.1"/>
    </source>
</evidence>
<dbReference type="AlphaFoldDB" id="A0A815DZU5"/>
<organism evidence="2 3">
    <name type="scientific">Rotaria sordida</name>
    <dbReference type="NCBI Taxonomy" id="392033"/>
    <lineage>
        <taxon>Eukaryota</taxon>
        <taxon>Metazoa</taxon>
        <taxon>Spiralia</taxon>
        <taxon>Gnathifera</taxon>
        <taxon>Rotifera</taxon>
        <taxon>Eurotatoria</taxon>
        <taxon>Bdelloidea</taxon>
        <taxon>Philodinida</taxon>
        <taxon>Philodinidae</taxon>
        <taxon>Rotaria</taxon>
    </lineage>
</organism>
<dbReference type="EMBL" id="CAJNOU010000733">
    <property type="protein sequence ID" value="CAF1075814.1"/>
    <property type="molecule type" value="Genomic_DNA"/>
</dbReference>
<gene>
    <name evidence="2" type="ORF">RFH988_LOCUS29684</name>
    <name evidence="1" type="ORF">SEV965_LOCUS14593</name>
</gene>
<evidence type="ECO:0000313" key="3">
    <source>
        <dbReference type="Proteomes" id="UP000663882"/>
    </source>
</evidence>
<reference evidence="2" key="1">
    <citation type="submission" date="2021-02" db="EMBL/GenBank/DDBJ databases">
        <authorList>
            <person name="Nowell W R."/>
        </authorList>
    </citation>
    <scope>NUCLEOTIDE SEQUENCE</scope>
</reference>
<comment type="caution">
    <text evidence="2">The sequence shown here is derived from an EMBL/GenBank/DDBJ whole genome shotgun (WGS) entry which is preliminary data.</text>
</comment>
<dbReference type="OrthoDB" id="9992051at2759"/>